<keyword evidence="1" id="KW-1133">Transmembrane helix</keyword>
<protein>
    <recommendedName>
        <fullName evidence="4">Acyltransferase 3 domain-containing protein</fullName>
    </recommendedName>
</protein>
<accession>A0ABQ8TA30</accession>
<feature type="transmembrane region" description="Helical" evidence="1">
    <location>
        <begin position="152"/>
        <end position="173"/>
    </location>
</feature>
<name>A0ABQ8TA30_PERAM</name>
<feature type="transmembrane region" description="Helical" evidence="1">
    <location>
        <begin position="193"/>
        <end position="213"/>
    </location>
</feature>
<keyword evidence="1" id="KW-0472">Membrane</keyword>
<evidence type="ECO:0000313" key="2">
    <source>
        <dbReference type="EMBL" id="KAJ4443412.1"/>
    </source>
</evidence>
<feature type="transmembrane region" description="Helical" evidence="1">
    <location>
        <begin position="277"/>
        <end position="307"/>
    </location>
</feature>
<feature type="transmembrane region" description="Helical" evidence="1">
    <location>
        <begin position="126"/>
        <end position="145"/>
    </location>
</feature>
<dbReference type="EMBL" id="JAJSOF020000013">
    <property type="protein sequence ID" value="KAJ4443412.1"/>
    <property type="molecule type" value="Genomic_DNA"/>
</dbReference>
<comment type="caution">
    <text evidence="2">The sequence shown here is derived from an EMBL/GenBank/DDBJ whole genome shotgun (WGS) entry which is preliminary data.</text>
</comment>
<proteinExistence type="predicted"/>
<keyword evidence="1" id="KW-0812">Transmembrane</keyword>
<evidence type="ECO:0000313" key="3">
    <source>
        <dbReference type="Proteomes" id="UP001148838"/>
    </source>
</evidence>
<reference evidence="2 3" key="1">
    <citation type="journal article" date="2022" name="Allergy">
        <title>Genome assembly and annotation of Periplaneta americana reveal a comprehensive cockroach allergen profile.</title>
        <authorList>
            <person name="Wang L."/>
            <person name="Xiong Q."/>
            <person name="Saelim N."/>
            <person name="Wang L."/>
            <person name="Nong W."/>
            <person name="Wan A.T."/>
            <person name="Shi M."/>
            <person name="Liu X."/>
            <person name="Cao Q."/>
            <person name="Hui J.H.L."/>
            <person name="Sookrung N."/>
            <person name="Leung T.F."/>
            <person name="Tungtrongchitr A."/>
            <person name="Tsui S.K.W."/>
        </authorList>
    </citation>
    <scope>NUCLEOTIDE SEQUENCE [LARGE SCALE GENOMIC DNA]</scope>
    <source>
        <strain evidence="2">PWHHKU_190912</strain>
    </source>
</reference>
<sequence>MQCYKKLLPDVPLPPQPEITRWGTWIGAVNYFFNEHFVTVKSVVKTFSLENASSVRESMNVVSITPLLGLAVLLQVSFLDKLGSGPIWDFLYQKKEKANCVENWWVTLLNVQNYVNVEKQCISPSWYLAVDMQLFWISPIFLLSLHKWPRFGLVLTAATGIAGMIAAFIESYIREDNPDFIHLGTSADLGYSYYHTHTRCTSWFVGLLCGYLLHRTSDWRKRVAMNIDGLSKVTITSGWLLTIIASVIVYSSIYPFVQKDHKYDALQAAFYYALARPVWSVCVAWIIFACVSGYGGSMPPAVYFIIVAYKRCQIYCPMILQRNAFVDAKYYFLIFCVCYIILFI</sequence>
<evidence type="ECO:0000256" key="1">
    <source>
        <dbReference type="SAM" id="Phobius"/>
    </source>
</evidence>
<organism evidence="2 3">
    <name type="scientific">Periplaneta americana</name>
    <name type="common">American cockroach</name>
    <name type="synonym">Blatta americana</name>
    <dbReference type="NCBI Taxonomy" id="6978"/>
    <lineage>
        <taxon>Eukaryota</taxon>
        <taxon>Metazoa</taxon>
        <taxon>Ecdysozoa</taxon>
        <taxon>Arthropoda</taxon>
        <taxon>Hexapoda</taxon>
        <taxon>Insecta</taxon>
        <taxon>Pterygota</taxon>
        <taxon>Neoptera</taxon>
        <taxon>Polyneoptera</taxon>
        <taxon>Dictyoptera</taxon>
        <taxon>Blattodea</taxon>
        <taxon>Blattoidea</taxon>
        <taxon>Blattidae</taxon>
        <taxon>Blattinae</taxon>
        <taxon>Periplaneta</taxon>
    </lineage>
</organism>
<dbReference type="InterPro" id="IPR052728">
    <property type="entry name" value="O2_lipid_transport_reg"/>
</dbReference>
<keyword evidence="3" id="KW-1185">Reference proteome</keyword>
<feature type="transmembrane region" description="Helical" evidence="1">
    <location>
        <begin position="233"/>
        <end position="257"/>
    </location>
</feature>
<dbReference type="PANTHER" id="PTHR11161:SF0">
    <property type="entry name" value="O-ACYLTRANSFERASE LIKE PROTEIN"/>
    <property type="match status" value="1"/>
</dbReference>
<evidence type="ECO:0008006" key="4">
    <source>
        <dbReference type="Google" id="ProtNLM"/>
    </source>
</evidence>
<gene>
    <name evidence="2" type="ORF">ANN_05080</name>
</gene>
<feature type="transmembrane region" description="Helical" evidence="1">
    <location>
        <begin position="328"/>
        <end position="343"/>
    </location>
</feature>
<feature type="transmembrane region" description="Helical" evidence="1">
    <location>
        <begin position="61"/>
        <end position="79"/>
    </location>
</feature>
<dbReference type="PANTHER" id="PTHR11161">
    <property type="entry name" value="O-ACYLTRANSFERASE"/>
    <property type="match status" value="1"/>
</dbReference>
<dbReference type="Proteomes" id="UP001148838">
    <property type="component" value="Unassembled WGS sequence"/>
</dbReference>